<dbReference type="EMBL" id="CATNWA010019784">
    <property type="protein sequence ID" value="CAI9615005.1"/>
    <property type="molecule type" value="Genomic_DNA"/>
</dbReference>
<protein>
    <recommendedName>
        <fullName evidence="1">FERM C-terminal PH-like domain-containing protein</fullName>
    </recommendedName>
</protein>
<evidence type="ECO:0000259" key="1">
    <source>
        <dbReference type="Pfam" id="PF09380"/>
    </source>
</evidence>
<evidence type="ECO:0000313" key="2">
    <source>
        <dbReference type="EMBL" id="CAI9615005.1"/>
    </source>
</evidence>
<accession>A0ABN9H074</accession>
<organism evidence="2 3">
    <name type="scientific">Staurois parvus</name>
    <dbReference type="NCBI Taxonomy" id="386267"/>
    <lineage>
        <taxon>Eukaryota</taxon>
        <taxon>Metazoa</taxon>
        <taxon>Chordata</taxon>
        <taxon>Craniata</taxon>
        <taxon>Vertebrata</taxon>
        <taxon>Euteleostomi</taxon>
        <taxon>Amphibia</taxon>
        <taxon>Batrachia</taxon>
        <taxon>Anura</taxon>
        <taxon>Neobatrachia</taxon>
        <taxon>Ranoidea</taxon>
        <taxon>Ranidae</taxon>
        <taxon>Staurois</taxon>
    </lineage>
</organism>
<sequence length="92" mass="11436">MFTWFIFFFFFFFFFFFLHFFSSVSRLTPKIGFPWSEIRNISFNDKKFVIKPIDKKAPDFVFYAPRRKPDTIEVQQMKAQAREEKHQKQMER</sequence>
<dbReference type="SUPFAM" id="SSF50729">
    <property type="entry name" value="PH domain-like"/>
    <property type="match status" value="1"/>
</dbReference>
<comment type="caution">
    <text evidence="2">The sequence shown here is derived from an EMBL/GenBank/DDBJ whole genome shotgun (WGS) entry which is preliminary data.</text>
</comment>
<dbReference type="Gene3D" id="1.20.5.450">
    <property type="match status" value="1"/>
</dbReference>
<evidence type="ECO:0000313" key="3">
    <source>
        <dbReference type="Proteomes" id="UP001162483"/>
    </source>
</evidence>
<name>A0ABN9H074_9NEOB</name>
<gene>
    <name evidence="2" type="ORF">SPARVUS_LOCUS15164846</name>
</gene>
<reference evidence="2" key="1">
    <citation type="submission" date="2023-05" db="EMBL/GenBank/DDBJ databases">
        <authorList>
            <person name="Stuckert A."/>
        </authorList>
    </citation>
    <scope>NUCLEOTIDE SEQUENCE</scope>
</reference>
<proteinExistence type="predicted"/>
<keyword evidence="3" id="KW-1185">Reference proteome</keyword>
<dbReference type="InterPro" id="IPR011174">
    <property type="entry name" value="ERM"/>
</dbReference>
<dbReference type="Proteomes" id="UP001162483">
    <property type="component" value="Unassembled WGS sequence"/>
</dbReference>
<dbReference type="InterPro" id="IPR018980">
    <property type="entry name" value="FERM_PH-like_C"/>
</dbReference>
<dbReference type="PANTHER" id="PTHR23281">
    <property type="entry name" value="MERLIN/MOESIN/EZRIN/RADIXIN"/>
    <property type="match status" value="1"/>
</dbReference>
<dbReference type="Pfam" id="PF09380">
    <property type="entry name" value="FERM_C"/>
    <property type="match status" value="1"/>
</dbReference>
<feature type="domain" description="FERM C-terminal PH-like" evidence="1">
    <location>
        <begin position="21"/>
        <end position="68"/>
    </location>
</feature>